<keyword evidence="2" id="KW-1185">Reference proteome</keyword>
<protein>
    <submittedName>
        <fullName evidence="1">Uncharacterized protein</fullName>
    </submittedName>
</protein>
<name>J0CRM3_AURST</name>
<dbReference type="AlphaFoldDB" id="J0CRM3"/>
<reference evidence="2" key="1">
    <citation type="journal article" date="2012" name="Science">
        <title>The Paleozoic origin of enzymatic lignin decomposition reconstructed from 31 fungal genomes.</title>
        <authorList>
            <person name="Floudas D."/>
            <person name="Binder M."/>
            <person name="Riley R."/>
            <person name="Barry K."/>
            <person name="Blanchette R.A."/>
            <person name="Henrissat B."/>
            <person name="Martinez A.T."/>
            <person name="Otillar R."/>
            <person name="Spatafora J.W."/>
            <person name="Yadav J.S."/>
            <person name="Aerts A."/>
            <person name="Benoit I."/>
            <person name="Boyd A."/>
            <person name="Carlson A."/>
            <person name="Copeland A."/>
            <person name="Coutinho P.M."/>
            <person name="de Vries R.P."/>
            <person name="Ferreira P."/>
            <person name="Findley K."/>
            <person name="Foster B."/>
            <person name="Gaskell J."/>
            <person name="Glotzer D."/>
            <person name="Gorecki P."/>
            <person name="Heitman J."/>
            <person name="Hesse C."/>
            <person name="Hori C."/>
            <person name="Igarashi K."/>
            <person name="Jurgens J.A."/>
            <person name="Kallen N."/>
            <person name="Kersten P."/>
            <person name="Kohler A."/>
            <person name="Kuees U."/>
            <person name="Kumar T.K.A."/>
            <person name="Kuo A."/>
            <person name="LaButti K."/>
            <person name="Larrondo L.F."/>
            <person name="Lindquist E."/>
            <person name="Ling A."/>
            <person name="Lombard V."/>
            <person name="Lucas S."/>
            <person name="Lundell T."/>
            <person name="Martin R."/>
            <person name="McLaughlin D.J."/>
            <person name="Morgenstern I."/>
            <person name="Morin E."/>
            <person name="Murat C."/>
            <person name="Nagy L.G."/>
            <person name="Nolan M."/>
            <person name="Ohm R.A."/>
            <person name="Patyshakuliyeva A."/>
            <person name="Rokas A."/>
            <person name="Ruiz-Duenas F.J."/>
            <person name="Sabat G."/>
            <person name="Salamov A."/>
            <person name="Samejima M."/>
            <person name="Schmutz J."/>
            <person name="Slot J.C."/>
            <person name="St John F."/>
            <person name="Stenlid J."/>
            <person name="Sun H."/>
            <person name="Sun S."/>
            <person name="Syed K."/>
            <person name="Tsang A."/>
            <person name="Wiebenga A."/>
            <person name="Young D."/>
            <person name="Pisabarro A."/>
            <person name="Eastwood D.C."/>
            <person name="Martin F."/>
            <person name="Cullen D."/>
            <person name="Grigoriev I.V."/>
            <person name="Hibbett D.S."/>
        </authorList>
    </citation>
    <scope>NUCLEOTIDE SEQUENCE [LARGE SCALE GENOMIC DNA]</scope>
    <source>
        <strain evidence="2">TFB10046</strain>
    </source>
</reference>
<gene>
    <name evidence="1" type="ORF">AURDEDRAFT_117954</name>
</gene>
<proteinExistence type="predicted"/>
<evidence type="ECO:0000313" key="1">
    <source>
        <dbReference type="EMBL" id="EJD32914.1"/>
    </source>
</evidence>
<dbReference type="EMBL" id="JH688560">
    <property type="protein sequence ID" value="EJD32914.1"/>
    <property type="molecule type" value="Genomic_DNA"/>
</dbReference>
<organism evidence="1 2">
    <name type="scientific">Auricularia subglabra (strain TFB-10046 / SS5)</name>
    <name type="common">White-rot fungus</name>
    <name type="synonym">Auricularia delicata (strain TFB10046)</name>
    <dbReference type="NCBI Taxonomy" id="717982"/>
    <lineage>
        <taxon>Eukaryota</taxon>
        <taxon>Fungi</taxon>
        <taxon>Dikarya</taxon>
        <taxon>Basidiomycota</taxon>
        <taxon>Agaricomycotina</taxon>
        <taxon>Agaricomycetes</taxon>
        <taxon>Auriculariales</taxon>
        <taxon>Auriculariaceae</taxon>
        <taxon>Auricularia</taxon>
    </lineage>
</organism>
<dbReference type="Proteomes" id="UP000006514">
    <property type="component" value="Unassembled WGS sequence"/>
</dbReference>
<dbReference type="KEGG" id="adl:AURDEDRAFT_117954"/>
<sequence length="69" mass="7489">AVQVRAVSSVQCHSLTRPAARQIQVGTCSSDPRYREGAHVVPGRMYASAVDSTLACSLNNEYKDDYCKA</sequence>
<evidence type="ECO:0000313" key="2">
    <source>
        <dbReference type="Proteomes" id="UP000006514"/>
    </source>
</evidence>
<dbReference type="InParanoid" id="J0CRM3"/>
<accession>J0CRM3</accession>
<feature type="non-terminal residue" evidence="1">
    <location>
        <position position="1"/>
    </location>
</feature>